<dbReference type="HAMAP" id="MF_01416">
    <property type="entry name" value="ATP_synth_delta_bact"/>
    <property type="match status" value="1"/>
</dbReference>
<evidence type="ECO:0000313" key="9">
    <source>
        <dbReference type="EMBL" id="MDC4181956.1"/>
    </source>
</evidence>
<comment type="similarity">
    <text evidence="8">Belongs to the ATPase delta chain family.</text>
</comment>
<evidence type="ECO:0000313" key="11">
    <source>
        <dbReference type="Proteomes" id="UP001216384"/>
    </source>
</evidence>
<evidence type="ECO:0000256" key="5">
    <source>
        <dbReference type="ARBA" id="ARBA00023136"/>
    </source>
</evidence>
<comment type="subcellular location">
    <subcellularLocation>
        <location evidence="8">Cell membrane</location>
        <topology evidence="8">Peripheral membrane protein</topology>
    </subcellularLocation>
    <subcellularLocation>
        <location evidence="1">Membrane</location>
    </subcellularLocation>
</comment>
<evidence type="ECO:0000256" key="4">
    <source>
        <dbReference type="ARBA" id="ARBA00023065"/>
    </source>
</evidence>
<evidence type="ECO:0000256" key="6">
    <source>
        <dbReference type="ARBA" id="ARBA00023196"/>
    </source>
</evidence>
<dbReference type="PANTHER" id="PTHR11910">
    <property type="entry name" value="ATP SYNTHASE DELTA CHAIN"/>
    <property type="match status" value="1"/>
</dbReference>
<dbReference type="Gene3D" id="1.10.520.20">
    <property type="entry name" value="N-terminal domain of the delta subunit of the F1F0-ATP synthase"/>
    <property type="match status" value="1"/>
</dbReference>
<dbReference type="Proteomes" id="UP001216384">
    <property type="component" value="Unassembled WGS sequence"/>
</dbReference>
<dbReference type="AlphaFoldDB" id="A0AAW6HNY3"/>
<dbReference type="GO" id="GO:0045259">
    <property type="term" value="C:proton-transporting ATP synthase complex"/>
    <property type="evidence" value="ECO:0007669"/>
    <property type="project" value="UniProtKB-KW"/>
</dbReference>
<keyword evidence="2 8" id="KW-0813">Transport</keyword>
<dbReference type="Proteomes" id="UP001220940">
    <property type="component" value="Unassembled WGS sequence"/>
</dbReference>
<dbReference type="EMBL" id="JAJHZP010000013">
    <property type="protein sequence ID" value="MDC4183331.1"/>
    <property type="molecule type" value="Genomic_DNA"/>
</dbReference>
<evidence type="ECO:0000256" key="7">
    <source>
        <dbReference type="ARBA" id="ARBA00023310"/>
    </source>
</evidence>
<evidence type="ECO:0000256" key="1">
    <source>
        <dbReference type="ARBA" id="ARBA00004370"/>
    </source>
</evidence>
<name>A0AAW6HNY3_9MOLU</name>
<keyword evidence="3 8" id="KW-0375">Hydrogen ion transport</keyword>
<comment type="function">
    <text evidence="8">This protein is part of the stalk that links CF(0) to CF(1). It either transmits conformational changes from CF(0) to CF(1) or is implicated in proton conduction.</text>
</comment>
<keyword evidence="8" id="KW-1003">Cell membrane</keyword>
<dbReference type="Pfam" id="PF00213">
    <property type="entry name" value="OSCP"/>
    <property type="match status" value="1"/>
</dbReference>
<accession>A0AAW6HNY3</accession>
<dbReference type="GO" id="GO:0005886">
    <property type="term" value="C:plasma membrane"/>
    <property type="evidence" value="ECO:0007669"/>
    <property type="project" value="UniProtKB-SubCell"/>
</dbReference>
<dbReference type="GO" id="GO:0046933">
    <property type="term" value="F:proton-transporting ATP synthase activity, rotational mechanism"/>
    <property type="evidence" value="ECO:0007669"/>
    <property type="project" value="UniProtKB-UniRule"/>
</dbReference>
<evidence type="ECO:0000256" key="3">
    <source>
        <dbReference type="ARBA" id="ARBA00022781"/>
    </source>
</evidence>
<comment type="caution">
    <text evidence="10">The sequence shown here is derived from an EMBL/GenBank/DDBJ whole genome shotgun (WGS) entry which is preliminary data.</text>
</comment>
<keyword evidence="5 8" id="KW-0472">Membrane</keyword>
<evidence type="ECO:0000256" key="2">
    <source>
        <dbReference type="ARBA" id="ARBA00022448"/>
    </source>
</evidence>
<reference evidence="10 12" key="1">
    <citation type="submission" date="2021-11" db="EMBL/GenBank/DDBJ databases">
        <title>Description of Mycoplasma bradburyaesp. nov.from sea birds: a tribute to a great mycoplasmologist.</title>
        <authorList>
            <person name="Ramirez A.S."/>
            <person name="Poveda C."/>
            <person name="Suarez-Perez A."/>
            <person name="Rosales R.S."/>
            <person name="Dijkman R."/>
            <person name="Feberwee A."/>
            <person name="Spergser J."/>
            <person name="Szostak M.P."/>
            <person name="Ressel L."/>
            <person name="Calabuig P."/>
            <person name="Catania S."/>
            <person name="Gobbo F."/>
            <person name="Timofte D."/>
            <person name="Poveda J.B."/>
        </authorList>
    </citation>
    <scope>NUCLEOTIDE SEQUENCE</scope>
    <source>
        <strain evidence="9 12">T158</strain>
        <strain evidence="10">T264</strain>
    </source>
</reference>
<organism evidence="10 11">
    <name type="scientific">Mycoplasma bradburyae</name>
    <dbReference type="NCBI Taxonomy" id="2963128"/>
    <lineage>
        <taxon>Bacteria</taxon>
        <taxon>Bacillati</taxon>
        <taxon>Mycoplasmatota</taxon>
        <taxon>Mollicutes</taxon>
        <taxon>Mycoplasmataceae</taxon>
        <taxon>Mycoplasma</taxon>
    </lineage>
</organism>
<dbReference type="PROSITE" id="PS00389">
    <property type="entry name" value="ATPASE_DELTA"/>
    <property type="match status" value="1"/>
</dbReference>
<comment type="function">
    <text evidence="8">F(1)F(0) ATP synthase produces ATP from ADP in the presence of a proton or sodium gradient. F-type ATPases consist of two structural domains, F(1) containing the extramembraneous catalytic core and F(0) containing the membrane proton channel, linked together by a central stalk and a peripheral stalk. During catalysis, ATP synthesis in the catalytic domain of F(1) is coupled via a rotary mechanism of the central stalk subunits to proton translocation.</text>
</comment>
<evidence type="ECO:0000313" key="10">
    <source>
        <dbReference type="EMBL" id="MDC4183331.1"/>
    </source>
</evidence>
<protein>
    <recommendedName>
        <fullName evidence="8">ATP synthase subunit delta</fullName>
    </recommendedName>
    <alternativeName>
        <fullName evidence="8">ATP synthase F(1) sector subunit delta</fullName>
    </alternativeName>
    <alternativeName>
        <fullName evidence="8">F-type ATPase subunit delta</fullName>
        <shortName evidence="8">F-ATPase subunit delta</shortName>
    </alternativeName>
</protein>
<dbReference type="RefSeq" id="WP_255034918.1">
    <property type="nucleotide sequence ID" value="NZ_CP101414.1"/>
</dbReference>
<keyword evidence="4 8" id="KW-0406">Ion transport</keyword>
<evidence type="ECO:0000313" key="12">
    <source>
        <dbReference type="Proteomes" id="UP001220940"/>
    </source>
</evidence>
<keyword evidence="12" id="KW-1185">Reference proteome</keyword>
<dbReference type="InterPro" id="IPR026015">
    <property type="entry name" value="ATP_synth_OSCP/delta_N_sf"/>
</dbReference>
<keyword evidence="6 8" id="KW-0139">CF(1)</keyword>
<evidence type="ECO:0000256" key="8">
    <source>
        <dbReference type="HAMAP-Rule" id="MF_01416"/>
    </source>
</evidence>
<sequence length="181" mass="21037">MDTNIIGFARALVDLAHEENKVSQFYDDLRIVFNLVKKDNDLMSLLNNKVLSKNQKHEIIDIVFKDKLNETIVNFLKVVIDNHEFFNILTIIKKFFRMIEEENHTLFIKVISAQEMSDSEKAQLAEKLHKKFDSELNILYQVDPSLIAGIRIQSNDLLIDHTIDGKLKLLKNRLKTLTKGN</sequence>
<dbReference type="PRINTS" id="PR00125">
    <property type="entry name" value="ATPASEDELTA"/>
</dbReference>
<dbReference type="NCBIfam" id="TIGR01145">
    <property type="entry name" value="ATP_synt_delta"/>
    <property type="match status" value="1"/>
</dbReference>
<keyword evidence="7 8" id="KW-0066">ATP synthesis</keyword>
<dbReference type="InterPro" id="IPR000711">
    <property type="entry name" value="ATPase_OSCP/dsu"/>
</dbReference>
<dbReference type="SUPFAM" id="SSF47928">
    <property type="entry name" value="N-terminal domain of the delta subunit of the F1F0-ATP synthase"/>
    <property type="match status" value="1"/>
</dbReference>
<proteinExistence type="inferred from homology"/>
<gene>
    <name evidence="8" type="primary">atpH</name>
    <name evidence="9" type="ORF">LNO68_01985</name>
    <name evidence="10" type="ORF">LNO71_01560</name>
</gene>
<dbReference type="InterPro" id="IPR020781">
    <property type="entry name" value="ATPase_OSCP/d_CS"/>
</dbReference>
<dbReference type="EMBL" id="JAJHZM010000011">
    <property type="protein sequence ID" value="MDC4181956.1"/>
    <property type="molecule type" value="Genomic_DNA"/>
</dbReference>